<organism evidence="1 2">
    <name type="scientific">Antiquaquibacter oligotrophicus</name>
    <dbReference type="NCBI Taxonomy" id="2880260"/>
    <lineage>
        <taxon>Bacteria</taxon>
        <taxon>Bacillati</taxon>
        <taxon>Actinomycetota</taxon>
        <taxon>Actinomycetes</taxon>
        <taxon>Micrococcales</taxon>
        <taxon>Microbacteriaceae</taxon>
        <taxon>Antiquaquibacter</taxon>
    </lineage>
</organism>
<gene>
    <name evidence="1" type="ORF">M2152_001816</name>
</gene>
<accession>A0ABT6KNQ2</accession>
<proteinExistence type="predicted"/>
<sequence>MAQWTPRGADPASHHALVDGIPDWMERSLRNWFGTEFTLGSDYTARAWTERMEEYDLAARTSLAADLERYGPDSVFDALGSSALDVIDWLIHDNSTWDGRESRNDELEGILLAGGSLWKVGQRGGFAGLERRVPEGVQVAAEAAIAVPGNAGSLLSEAWHAAFGLNPDYEKAYAKSIKAVEAAAIPVVSPNHTGATLGTVIGQMRADGDWALAMTREHPTHTTAQVVIGNMQALWTGQNDRHAGQPGYAASTQAEAEAAVMLAVPLVQLFSSGAVARR</sequence>
<dbReference type="EMBL" id="JARXVQ010000001">
    <property type="protein sequence ID" value="MDH6181634.1"/>
    <property type="molecule type" value="Genomic_DNA"/>
</dbReference>
<reference evidence="1 2" key="1">
    <citation type="submission" date="2023-04" db="EMBL/GenBank/DDBJ databases">
        <title>Genome Encyclopedia of Bacteria and Archaea VI: Functional Genomics of Type Strains.</title>
        <authorList>
            <person name="Whitman W."/>
        </authorList>
    </citation>
    <scope>NUCLEOTIDE SEQUENCE [LARGE SCALE GENOMIC DNA]</scope>
    <source>
        <strain evidence="1 2">SG_E_30_P1</strain>
    </source>
</reference>
<keyword evidence="2" id="KW-1185">Reference proteome</keyword>
<dbReference type="Proteomes" id="UP001160142">
    <property type="component" value="Unassembled WGS sequence"/>
</dbReference>
<dbReference type="RefSeq" id="WP_322133942.1">
    <property type="nucleotide sequence ID" value="NZ_CP085036.1"/>
</dbReference>
<evidence type="ECO:0000313" key="2">
    <source>
        <dbReference type="Proteomes" id="UP001160142"/>
    </source>
</evidence>
<name>A0ABT6KNQ2_9MICO</name>
<evidence type="ECO:0000313" key="1">
    <source>
        <dbReference type="EMBL" id="MDH6181634.1"/>
    </source>
</evidence>
<protein>
    <submittedName>
        <fullName evidence="1">Uncharacterized protein</fullName>
    </submittedName>
</protein>
<comment type="caution">
    <text evidence="1">The sequence shown here is derived from an EMBL/GenBank/DDBJ whole genome shotgun (WGS) entry which is preliminary data.</text>
</comment>